<dbReference type="STRING" id="1081103.A0A0B2WCW3"/>
<dbReference type="OrthoDB" id="4509690at2759"/>
<proteinExistence type="predicted"/>
<keyword evidence="3" id="KW-0269">Exonuclease</keyword>
<dbReference type="GeneID" id="63742925"/>
<evidence type="ECO:0000313" key="3">
    <source>
        <dbReference type="EMBL" id="KHN93671.1"/>
    </source>
</evidence>
<dbReference type="RefSeq" id="XP_040674737.1">
    <property type="nucleotide sequence ID" value="XM_040827267.1"/>
</dbReference>
<evidence type="ECO:0000256" key="1">
    <source>
        <dbReference type="SAM" id="MobiDB-lite"/>
    </source>
</evidence>
<dbReference type="GO" id="GO:0004527">
    <property type="term" value="F:exonuclease activity"/>
    <property type="evidence" value="ECO:0007669"/>
    <property type="project" value="UniProtKB-KW"/>
</dbReference>
<comment type="caution">
    <text evidence="3">The sequence shown here is derived from an EMBL/GenBank/DDBJ whole genome shotgun (WGS) entry which is preliminary data.</text>
</comment>
<protein>
    <submittedName>
        <fullName evidence="3">Endonuclease/exonuclease/phosphatase</fullName>
    </submittedName>
</protein>
<feature type="domain" description="Endonuclease/exonuclease/phosphatase" evidence="2">
    <location>
        <begin position="352"/>
        <end position="465"/>
    </location>
</feature>
<keyword evidence="4" id="KW-1185">Reference proteome</keyword>
<name>A0A0B2WCW3_METAS</name>
<dbReference type="HOGENOM" id="CLU_484034_0_0_1"/>
<reference evidence="3 4" key="1">
    <citation type="journal article" date="2014" name="Proc. Natl. Acad. Sci. U.S.A.">
        <title>Trajectory and genomic determinants of fungal-pathogen speciation and host adaptation.</title>
        <authorList>
            <person name="Hu X."/>
            <person name="Xiao G."/>
            <person name="Zheng P."/>
            <person name="Shang Y."/>
            <person name="Su Y."/>
            <person name="Zhang X."/>
            <person name="Liu X."/>
            <person name="Zhan S."/>
            <person name="St Leger R.J."/>
            <person name="Wang C."/>
        </authorList>
    </citation>
    <scope>NUCLEOTIDE SEQUENCE [LARGE SCALE GENOMIC DNA]</scope>
    <source>
        <strain evidence="3 4">ARSEF 1941</strain>
    </source>
</reference>
<dbReference type="Proteomes" id="UP000030816">
    <property type="component" value="Unassembled WGS sequence"/>
</dbReference>
<sequence>MSKIKMQITQLLNTAMAQAEADRRAEDVLQRIMEMLEKGPKQNNERTVPSARTDARPEHATQGIGDQVLTPGQAAQPSWASITGASKGSGWTTVANGKRKPKKHPLDQRRILFARNVQSHSCDPRDIMFEANKALANARAHVTVRLIKMRYTEKGNLTGVVSQHACADELLNYATVLMAAVKKLDPEVVLVEKTEKWRKLRVHGVALDRYTAEGGLKLAREEIELMTGEQLPYPPRWLKGDSLGVSVLQHNCNRTAVSTTAALEAALERGVEVACLQEPHVGKRHTICHPGFQLRYPECAKQDARVALAIRNDALDRYVFEERTDLVNSPHVQCLDIWETTNRRKTRRTRLINIYNKARVEGGGYTIDHLDWRPLIEGRTILAGDFNARSPKWDRWIVGRQNAGTTERLIERHDLIVNNNDHQATRRGKNCKSVIDLTLSSRKVGALTTWEIDEELATTSDHEVIVFEWTPLNAAATDGPRGAPPNWSIDRLCADGEALKKAGEHWHELSEGRLLVNAWVATPAELEAEACWMQESLKTVLDRHAPGRPPCARSKRWWTDEIK</sequence>
<evidence type="ECO:0000259" key="2">
    <source>
        <dbReference type="Pfam" id="PF14529"/>
    </source>
</evidence>
<accession>A0A0B2WCW3</accession>
<dbReference type="InterPro" id="IPR005135">
    <property type="entry name" value="Endo/exonuclease/phosphatase"/>
</dbReference>
<dbReference type="GO" id="GO:0004519">
    <property type="term" value="F:endonuclease activity"/>
    <property type="evidence" value="ECO:0007669"/>
    <property type="project" value="UniProtKB-KW"/>
</dbReference>
<dbReference type="AlphaFoldDB" id="A0A0B2WCW3"/>
<dbReference type="SUPFAM" id="SSF56219">
    <property type="entry name" value="DNase I-like"/>
    <property type="match status" value="1"/>
</dbReference>
<gene>
    <name evidence="3" type="ORF">MAM_08470</name>
</gene>
<feature type="region of interest" description="Disordered" evidence="1">
    <location>
        <begin position="39"/>
        <end position="58"/>
    </location>
</feature>
<feature type="compositionally biased region" description="Polar residues" evidence="1">
    <location>
        <begin position="82"/>
        <end position="95"/>
    </location>
</feature>
<keyword evidence="3" id="KW-0540">Nuclease</keyword>
<keyword evidence="3" id="KW-0378">Hydrolase</keyword>
<dbReference type="InterPro" id="IPR036691">
    <property type="entry name" value="Endo/exonu/phosph_ase_sf"/>
</dbReference>
<dbReference type="EMBL" id="AZHE01000127">
    <property type="protein sequence ID" value="KHN93671.1"/>
    <property type="molecule type" value="Genomic_DNA"/>
</dbReference>
<dbReference type="Pfam" id="PF14529">
    <property type="entry name" value="Exo_endo_phos_2"/>
    <property type="match status" value="1"/>
</dbReference>
<organism evidence="3 4">
    <name type="scientific">Metarhizium album (strain ARSEF 1941)</name>
    <dbReference type="NCBI Taxonomy" id="1081103"/>
    <lineage>
        <taxon>Eukaryota</taxon>
        <taxon>Fungi</taxon>
        <taxon>Dikarya</taxon>
        <taxon>Ascomycota</taxon>
        <taxon>Pezizomycotina</taxon>
        <taxon>Sordariomycetes</taxon>
        <taxon>Hypocreomycetidae</taxon>
        <taxon>Hypocreales</taxon>
        <taxon>Clavicipitaceae</taxon>
        <taxon>Metarhizium</taxon>
    </lineage>
</organism>
<dbReference type="Gene3D" id="3.60.10.10">
    <property type="entry name" value="Endonuclease/exonuclease/phosphatase"/>
    <property type="match status" value="1"/>
</dbReference>
<keyword evidence="3" id="KW-0255">Endonuclease</keyword>
<evidence type="ECO:0000313" key="4">
    <source>
        <dbReference type="Proteomes" id="UP000030816"/>
    </source>
</evidence>
<feature type="region of interest" description="Disordered" evidence="1">
    <location>
        <begin position="82"/>
        <end position="104"/>
    </location>
</feature>